<reference evidence="1" key="1">
    <citation type="submission" date="2022-11" db="EMBL/GenBank/DDBJ databases">
        <authorList>
            <person name="Petersen C."/>
        </authorList>
    </citation>
    <scope>NUCLEOTIDE SEQUENCE</scope>
    <source>
        <strain evidence="1">IBT 21917</strain>
    </source>
</reference>
<dbReference type="OrthoDB" id="4810622at2759"/>
<evidence type="ECO:0000313" key="1">
    <source>
        <dbReference type="EMBL" id="KAJ5155716.1"/>
    </source>
</evidence>
<dbReference type="AlphaFoldDB" id="A0A9W9HQV4"/>
<sequence>MNFYLSKHPGGVGRLQNVIQIDGKNVIFGPGAHRVVLSATELEERSIEAYNRPQDLADEEKILLYTTFPHFVHPDFAPKTWGALAEEAKYYADDTLGEVEWKDSQADREKEADGLHLMFNFQRLITCLEGSKEAHVNGAMDEDVLSRAMKLKYLQYSEDLERGRALTRGSISASLSTPKKE</sequence>
<dbReference type="Proteomes" id="UP001146351">
    <property type="component" value="Unassembled WGS sequence"/>
</dbReference>
<keyword evidence="2" id="KW-1185">Reference proteome</keyword>
<gene>
    <name evidence="1" type="ORF">N7492_008519</name>
</gene>
<proteinExistence type="predicted"/>
<accession>A0A9W9HQV4</accession>
<name>A0A9W9HQV4_9EURO</name>
<organism evidence="1 2">
    <name type="scientific">Penicillium capsulatum</name>
    <dbReference type="NCBI Taxonomy" id="69766"/>
    <lineage>
        <taxon>Eukaryota</taxon>
        <taxon>Fungi</taxon>
        <taxon>Dikarya</taxon>
        <taxon>Ascomycota</taxon>
        <taxon>Pezizomycotina</taxon>
        <taxon>Eurotiomycetes</taxon>
        <taxon>Eurotiomycetidae</taxon>
        <taxon>Eurotiales</taxon>
        <taxon>Aspergillaceae</taxon>
        <taxon>Penicillium</taxon>
    </lineage>
</organism>
<evidence type="ECO:0000313" key="2">
    <source>
        <dbReference type="Proteomes" id="UP001146351"/>
    </source>
</evidence>
<dbReference type="EMBL" id="JAPQKO010000006">
    <property type="protein sequence ID" value="KAJ5155716.1"/>
    <property type="molecule type" value="Genomic_DNA"/>
</dbReference>
<protein>
    <submittedName>
        <fullName evidence="1">Uncharacterized protein</fullName>
    </submittedName>
</protein>
<comment type="caution">
    <text evidence="1">The sequence shown here is derived from an EMBL/GenBank/DDBJ whole genome shotgun (WGS) entry which is preliminary data.</text>
</comment>
<reference evidence="1" key="2">
    <citation type="journal article" date="2023" name="IMA Fungus">
        <title>Comparative genomic study of the Penicillium genus elucidates a diverse pangenome and 15 lateral gene transfer events.</title>
        <authorList>
            <person name="Petersen C."/>
            <person name="Sorensen T."/>
            <person name="Nielsen M.R."/>
            <person name="Sondergaard T.E."/>
            <person name="Sorensen J.L."/>
            <person name="Fitzpatrick D.A."/>
            <person name="Frisvad J.C."/>
            <person name="Nielsen K.L."/>
        </authorList>
    </citation>
    <scope>NUCLEOTIDE SEQUENCE</scope>
    <source>
        <strain evidence="1">IBT 21917</strain>
    </source>
</reference>